<dbReference type="EC" id="1.3.5.2" evidence="11"/>
<dbReference type="HAMAP" id="MF_00225">
    <property type="entry name" value="DHO_dh_type2"/>
    <property type="match status" value="1"/>
</dbReference>
<evidence type="ECO:0000256" key="5">
    <source>
        <dbReference type="ARBA" id="ARBA00022630"/>
    </source>
</evidence>
<dbReference type="Pfam" id="PF01180">
    <property type="entry name" value="DHO_dh"/>
    <property type="match status" value="1"/>
</dbReference>
<organism evidence="13 14">
    <name type="scientific">Sphaerisporangium rhizosphaerae</name>
    <dbReference type="NCBI Taxonomy" id="2269375"/>
    <lineage>
        <taxon>Bacteria</taxon>
        <taxon>Bacillati</taxon>
        <taxon>Actinomycetota</taxon>
        <taxon>Actinomycetes</taxon>
        <taxon>Streptosporangiales</taxon>
        <taxon>Streptosporangiaceae</taxon>
        <taxon>Sphaerisporangium</taxon>
    </lineage>
</organism>
<gene>
    <name evidence="11" type="primary">pyrD</name>
    <name evidence="13" type="ORF">ACFQSB_34300</name>
</gene>
<keyword evidence="8 11" id="KW-0560">Oxidoreductase</keyword>
<feature type="active site" description="Nucleophile" evidence="11">
    <location>
        <position position="181"/>
    </location>
</feature>
<dbReference type="PANTHER" id="PTHR48109">
    <property type="entry name" value="DIHYDROOROTATE DEHYDROGENASE (QUINONE), MITOCHONDRIAL-RELATED"/>
    <property type="match status" value="1"/>
</dbReference>
<feature type="binding site" evidence="11">
    <location>
        <begin position="67"/>
        <end position="71"/>
    </location>
    <ligand>
        <name>FMN</name>
        <dbReference type="ChEBI" id="CHEBI:58210"/>
    </ligand>
</feature>
<feature type="binding site" evidence="11">
    <location>
        <begin position="244"/>
        <end position="245"/>
    </location>
    <ligand>
        <name>substrate</name>
    </ligand>
</feature>
<evidence type="ECO:0000256" key="6">
    <source>
        <dbReference type="ARBA" id="ARBA00022643"/>
    </source>
</evidence>
<comment type="caution">
    <text evidence="13">The sequence shown here is derived from an EMBL/GenBank/DDBJ whole genome shotgun (WGS) entry which is preliminary data.</text>
</comment>
<comment type="subcellular location">
    <subcellularLocation>
        <location evidence="11">Cell membrane</location>
        <topology evidence="11">Peripheral membrane protein</topology>
    </subcellularLocation>
    <subcellularLocation>
        <location evidence="2">Membrane</location>
    </subcellularLocation>
</comment>
<dbReference type="NCBIfam" id="NF003645">
    <property type="entry name" value="PRK05286.1-2"/>
    <property type="match status" value="1"/>
</dbReference>
<evidence type="ECO:0000256" key="3">
    <source>
        <dbReference type="ARBA" id="ARBA00005161"/>
    </source>
</evidence>
<comment type="subunit">
    <text evidence="11">Monomer.</text>
</comment>
<dbReference type="NCBIfam" id="TIGR01036">
    <property type="entry name" value="pyrD_sub2"/>
    <property type="match status" value="1"/>
</dbReference>
<dbReference type="InterPro" id="IPR001295">
    <property type="entry name" value="Dihydroorotate_DH_CS"/>
</dbReference>
<keyword evidence="5 11" id="KW-0285">Flavoprotein</keyword>
<feature type="binding site" evidence="11">
    <location>
        <begin position="318"/>
        <end position="319"/>
    </location>
    <ligand>
        <name>FMN</name>
        <dbReference type="ChEBI" id="CHEBI:58210"/>
    </ligand>
</feature>
<feature type="binding site" evidence="11">
    <location>
        <position position="268"/>
    </location>
    <ligand>
        <name>FMN</name>
        <dbReference type="ChEBI" id="CHEBI:58210"/>
    </ligand>
</feature>
<feature type="binding site" evidence="11">
    <location>
        <position position="297"/>
    </location>
    <ligand>
        <name>FMN</name>
        <dbReference type="ChEBI" id="CHEBI:58210"/>
    </ligand>
</feature>
<dbReference type="InterPro" id="IPR005720">
    <property type="entry name" value="Dihydroorotate_DH_cat"/>
</dbReference>
<dbReference type="Gene3D" id="3.20.20.70">
    <property type="entry name" value="Aldolase class I"/>
    <property type="match status" value="1"/>
</dbReference>
<keyword evidence="6 11" id="KW-0288">FMN</keyword>
<evidence type="ECO:0000313" key="14">
    <source>
        <dbReference type="Proteomes" id="UP001596496"/>
    </source>
</evidence>
<proteinExistence type="inferred from homology"/>
<evidence type="ECO:0000313" key="13">
    <source>
        <dbReference type="EMBL" id="MFC7387321.1"/>
    </source>
</evidence>
<dbReference type="PROSITE" id="PS00911">
    <property type="entry name" value="DHODEHASE_1"/>
    <property type="match status" value="1"/>
</dbReference>
<evidence type="ECO:0000256" key="9">
    <source>
        <dbReference type="ARBA" id="ARBA00023136"/>
    </source>
</evidence>
<evidence type="ECO:0000256" key="4">
    <source>
        <dbReference type="ARBA" id="ARBA00005359"/>
    </source>
</evidence>
<keyword evidence="9 11" id="KW-0472">Membrane</keyword>
<evidence type="ECO:0000259" key="12">
    <source>
        <dbReference type="Pfam" id="PF01180"/>
    </source>
</evidence>
<comment type="function">
    <text evidence="1 11">Catalyzes the conversion of dihydroorotate to orotate with quinone as electron acceptor.</text>
</comment>
<feature type="binding site" evidence="11">
    <location>
        <position position="183"/>
    </location>
    <ligand>
        <name>substrate</name>
    </ligand>
</feature>
<dbReference type="InterPro" id="IPR050074">
    <property type="entry name" value="DHO_dehydrogenase"/>
</dbReference>
<evidence type="ECO:0000256" key="11">
    <source>
        <dbReference type="HAMAP-Rule" id="MF_00225"/>
    </source>
</evidence>
<dbReference type="NCBIfam" id="NF003648">
    <property type="entry name" value="PRK05286.2-1"/>
    <property type="match status" value="1"/>
</dbReference>
<comment type="cofactor">
    <cofactor evidence="11">
        <name>FMN</name>
        <dbReference type="ChEBI" id="CHEBI:58210"/>
    </cofactor>
    <text evidence="11">Binds 1 FMN per subunit.</text>
</comment>
<dbReference type="GO" id="GO:0106430">
    <property type="term" value="F:dihydroorotate dehydrogenase (quinone) activity"/>
    <property type="evidence" value="ECO:0007669"/>
    <property type="project" value="UniProtKB-EC"/>
</dbReference>
<dbReference type="CDD" id="cd04738">
    <property type="entry name" value="DHOD_2_like"/>
    <property type="match status" value="1"/>
</dbReference>
<feature type="binding site" evidence="11">
    <location>
        <position position="145"/>
    </location>
    <ligand>
        <name>FMN</name>
        <dbReference type="ChEBI" id="CHEBI:58210"/>
    </ligand>
</feature>
<feature type="binding site" evidence="11">
    <location>
        <position position="215"/>
    </location>
    <ligand>
        <name>FMN</name>
        <dbReference type="ChEBI" id="CHEBI:58210"/>
    </ligand>
</feature>
<evidence type="ECO:0000256" key="2">
    <source>
        <dbReference type="ARBA" id="ARBA00004370"/>
    </source>
</evidence>
<dbReference type="EMBL" id="JBHTCG010000036">
    <property type="protein sequence ID" value="MFC7387321.1"/>
    <property type="molecule type" value="Genomic_DNA"/>
</dbReference>
<feature type="binding site" evidence="11">
    <location>
        <position position="71"/>
    </location>
    <ligand>
        <name>substrate</name>
    </ligand>
</feature>
<evidence type="ECO:0000256" key="8">
    <source>
        <dbReference type="ARBA" id="ARBA00023002"/>
    </source>
</evidence>
<comment type="catalytic activity">
    <reaction evidence="10 11">
        <text>(S)-dihydroorotate + a quinone = orotate + a quinol</text>
        <dbReference type="Rhea" id="RHEA:30187"/>
        <dbReference type="ChEBI" id="CHEBI:24646"/>
        <dbReference type="ChEBI" id="CHEBI:30839"/>
        <dbReference type="ChEBI" id="CHEBI:30864"/>
        <dbReference type="ChEBI" id="CHEBI:132124"/>
        <dbReference type="EC" id="1.3.5.2"/>
    </reaction>
</comment>
<dbReference type="SUPFAM" id="SSF51395">
    <property type="entry name" value="FMN-linked oxidoreductases"/>
    <property type="match status" value="1"/>
</dbReference>
<protein>
    <recommendedName>
        <fullName evidence="11">Dihydroorotate dehydrogenase (quinone)</fullName>
        <ecNumber evidence="11">1.3.5.2</ecNumber>
    </recommendedName>
    <alternativeName>
        <fullName evidence="11">DHOdehase</fullName>
        <shortName evidence="11">DHOD</shortName>
        <shortName evidence="11">DHODase</shortName>
    </alternativeName>
    <alternativeName>
        <fullName evidence="11">Dihydroorotate oxidase</fullName>
    </alternativeName>
</protein>
<reference evidence="14" key="1">
    <citation type="journal article" date="2019" name="Int. J. Syst. Evol. Microbiol.">
        <title>The Global Catalogue of Microorganisms (GCM) 10K type strain sequencing project: providing services to taxonomists for standard genome sequencing and annotation.</title>
        <authorList>
            <consortium name="The Broad Institute Genomics Platform"/>
            <consortium name="The Broad Institute Genome Sequencing Center for Infectious Disease"/>
            <person name="Wu L."/>
            <person name="Ma J."/>
        </authorList>
    </citation>
    <scope>NUCLEOTIDE SEQUENCE [LARGE SCALE GENOMIC DNA]</scope>
    <source>
        <strain evidence="14">CECT 7649</strain>
    </source>
</reference>
<feature type="binding site" evidence="11">
    <location>
        <position position="178"/>
    </location>
    <ligand>
        <name>substrate</name>
    </ligand>
</feature>
<dbReference type="RefSeq" id="WP_354853021.1">
    <property type="nucleotide sequence ID" value="NZ_JBHTCG010000036.1"/>
</dbReference>
<keyword evidence="11" id="KW-1003">Cell membrane</keyword>
<feature type="binding site" evidence="11">
    <location>
        <begin position="116"/>
        <end position="120"/>
    </location>
    <ligand>
        <name>substrate</name>
    </ligand>
</feature>
<dbReference type="NCBIfam" id="NF003652">
    <property type="entry name" value="PRK05286.2-5"/>
    <property type="match status" value="1"/>
</dbReference>
<dbReference type="InterPro" id="IPR005719">
    <property type="entry name" value="Dihydroorotate_DH_2"/>
</dbReference>
<accession>A0ABW2PG29</accession>
<keyword evidence="14" id="KW-1185">Reference proteome</keyword>
<evidence type="ECO:0000256" key="10">
    <source>
        <dbReference type="ARBA" id="ARBA00048639"/>
    </source>
</evidence>
<dbReference type="Proteomes" id="UP001596496">
    <property type="component" value="Unassembled WGS sequence"/>
</dbReference>
<dbReference type="InterPro" id="IPR013785">
    <property type="entry name" value="Aldolase_TIM"/>
</dbReference>
<dbReference type="PANTHER" id="PTHR48109:SF4">
    <property type="entry name" value="DIHYDROOROTATE DEHYDROGENASE (QUINONE), MITOCHONDRIAL"/>
    <property type="match status" value="1"/>
</dbReference>
<comment type="similarity">
    <text evidence="4 11">Belongs to the dihydroorotate dehydrogenase family. Type 2 subfamily.</text>
</comment>
<keyword evidence="7 11" id="KW-0665">Pyrimidine biosynthesis</keyword>
<evidence type="ECO:0000256" key="1">
    <source>
        <dbReference type="ARBA" id="ARBA00003125"/>
    </source>
</evidence>
<evidence type="ECO:0000256" key="7">
    <source>
        <dbReference type="ARBA" id="ARBA00022975"/>
    </source>
</evidence>
<sequence length="361" mass="39022">MYRLLFALVLRRLDAEKAHHLTIRALRVLSLAPVVKRRLHRRLAPRDKALRVQAFGVHFPSPFGLAAGFDKDAACVEGLAAFGFGHVEVGTITAHAQPGNPRPRLFRLVADRAVVNRMGFNNRGAEHAARRLGRPRSLPVVVGVNIGKTKVIPPELAVRDYVASARRLAPLADYLVVNVSSPNTPGLRDLQAVEVLRPLLTQVRRAAGRTPLLVKIAPDLADDDIDAVADLAVELGLAGIIATNTTIGREGLSDAEAAGAAQAGGLSGRPLKARSLEVLRRLYARVGDRLALVSVGGVESVDDVWERLLAGATLVQGYTAMIYEGPLWAWRINRGLARRMRRHGYSAVGELVGRVGRERAA</sequence>
<feature type="binding site" evidence="11">
    <location>
        <position position="178"/>
    </location>
    <ligand>
        <name>FMN</name>
        <dbReference type="ChEBI" id="CHEBI:58210"/>
    </ligand>
</feature>
<comment type="pathway">
    <text evidence="3 11">Pyrimidine metabolism; UMP biosynthesis via de novo pathway; orotate from (S)-dihydroorotate (quinone route): step 1/1.</text>
</comment>
<dbReference type="PROSITE" id="PS00912">
    <property type="entry name" value="DHODEHASE_2"/>
    <property type="match status" value="1"/>
</dbReference>
<name>A0ABW2PG29_9ACTN</name>
<feature type="domain" description="Dihydroorotate dehydrogenase catalytic" evidence="12">
    <location>
        <begin position="50"/>
        <end position="340"/>
    </location>
</feature>
<feature type="binding site" evidence="11">
    <location>
        <position position="243"/>
    </location>
    <ligand>
        <name>FMN</name>
        <dbReference type="ChEBI" id="CHEBI:58210"/>
    </ligand>
</feature>
<feature type="binding site" evidence="11">
    <location>
        <position position="91"/>
    </location>
    <ligand>
        <name>FMN</name>
        <dbReference type="ChEBI" id="CHEBI:58210"/>
    </ligand>
</feature>